<accession>A0A9W5PC50</accession>
<protein>
    <submittedName>
        <fullName evidence="1">Uncharacterized protein</fullName>
    </submittedName>
</protein>
<reference evidence="1 2" key="1">
    <citation type="journal article" date="2014" name="Syst. Appl. Microbiol.">
        <title>Genomic insights into the taxonomic status of the three subspecies of Bacillus subtilis.</title>
        <authorList>
            <person name="Yi H."/>
            <person name="Chun J."/>
            <person name="Cha C.J."/>
        </authorList>
    </citation>
    <scope>NUCLEOTIDE SEQUENCE [LARGE SCALE GENOMIC DNA]</scope>
    <source>
        <strain evidence="1 2">KCTC 13429</strain>
    </source>
</reference>
<keyword evidence="2" id="KW-1185">Reference proteome</keyword>
<name>A0A9W5PC50_9BACI</name>
<organism evidence="1 2">
    <name type="scientific">Bacillus inaquosorum KCTC 13429</name>
    <dbReference type="NCBI Taxonomy" id="1236548"/>
    <lineage>
        <taxon>Bacteria</taxon>
        <taxon>Bacillati</taxon>
        <taxon>Bacillota</taxon>
        <taxon>Bacilli</taxon>
        <taxon>Bacillales</taxon>
        <taxon>Bacillaceae</taxon>
        <taxon>Bacillus</taxon>
    </lineage>
</organism>
<dbReference type="Proteomes" id="UP000011182">
    <property type="component" value="Unassembled WGS sequence"/>
</dbReference>
<dbReference type="EMBL" id="AMXN01000006">
    <property type="protein sequence ID" value="ELS60289.1"/>
    <property type="molecule type" value="Genomic_DNA"/>
</dbReference>
<dbReference type="AlphaFoldDB" id="A0A9W5PC50"/>
<evidence type="ECO:0000313" key="2">
    <source>
        <dbReference type="Proteomes" id="UP000011182"/>
    </source>
</evidence>
<proteinExistence type="predicted"/>
<gene>
    <name evidence="1" type="ORF">BSI_32870</name>
</gene>
<evidence type="ECO:0000313" key="1">
    <source>
        <dbReference type="EMBL" id="ELS60289.1"/>
    </source>
</evidence>
<comment type="caution">
    <text evidence="1">The sequence shown here is derived from an EMBL/GenBank/DDBJ whole genome shotgun (WGS) entry which is preliminary data.</text>
</comment>
<sequence length="52" mass="6208">MQDILFKAGLFTGKALFLQMFPNGHSWFIPFCQEYLTTNHLPFLHYHFSKPF</sequence>